<dbReference type="PANTHER" id="PTHR10233:SF14">
    <property type="entry name" value="TRANSLATION INITIATION FACTOR EIF-2B SUBUNIT DELTA"/>
    <property type="match status" value="1"/>
</dbReference>
<evidence type="ECO:0000256" key="8">
    <source>
        <dbReference type="ARBA" id="ARBA00046432"/>
    </source>
</evidence>
<comment type="subcellular location">
    <subcellularLocation>
        <location evidence="1">Cytoplasm</location>
        <location evidence="1">Cytosol</location>
    </subcellularLocation>
</comment>
<dbReference type="OrthoDB" id="10254737at2759"/>
<feature type="region of interest" description="Disordered" evidence="10">
    <location>
        <begin position="428"/>
        <end position="447"/>
    </location>
</feature>
<keyword evidence="12" id="KW-1185">Reference proteome</keyword>
<feature type="compositionally biased region" description="Basic and acidic residues" evidence="10">
    <location>
        <begin position="29"/>
        <end position="42"/>
    </location>
</feature>
<dbReference type="InterPro" id="IPR000649">
    <property type="entry name" value="IF-2B-related"/>
</dbReference>
<proteinExistence type="inferred from homology"/>
<dbReference type="InterPro" id="IPR042529">
    <property type="entry name" value="IF_2B-like_C"/>
</dbReference>
<evidence type="ECO:0000256" key="6">
    <source>
        <dbReference type="ARBA" id="ARBA00044147"/>
    </source>
</evidence>
<keyword evidence="4" id="KW-0396">Initiation factor</keyword>
<dbReference type="Proteomes" id="UP000481861">
    <property type="component" value="Unassembled WGS sequence"/>
</dbReference>
<evidence type="ECO:0000313" key="11">
    <source>
        <dbReference type="EMBL" id="KAF2873559.1"/>
    </source>
</evidence>
<dbReference type="EMBL" id="JAADJZ010000007">
    <property type="protein sequence ID" value="KAF2873559.1"/>
    <property type="molecule type" value="Genomic_DNA"/>
</dbReference>
<feature type="region of interest" description="Disordered" evidence="10">
    <location>
        <begin position="1"/>
        <end position="122"/>
    </location>
</feature>
<evidence type="ECO:0000313" key="12">
    <source>
        <dbReference type="Proteomes" id="UP000481861"/>
    </source>
</evidence>
<protein>
    <recommendedName>
        <fullName evidence="6">Translation initiation factor eIF2B subunit delta</fullName>
    </recommendedName>
    <alternativeName>
        <fullName evidence="7">eIF2B GDP-GTP exchange factor subunit delta</fullName>
    </alternativeName>
</protein>
<evidence type="ECO:0000256" key="10">
    <source>
        <dbReference type="SAM" id="MobiDB-lite"/>
    </source>
</evidence>
<organism evidence="11 12">
    <name type="scientific">Massariosphaeria phaeospora</name>
    <dbReference type="NCBI Taxonomy" id="100035"/>
    <lineage>
        <taxon>Eukaryota</taxon>
        <taxon>Fungi</taxon>
        <taxon>Dikarya</taxon>
        <taxon>Ascomycota</taxon>
        <taxon>Pezizomycotina</taxon>
        <taxon>Dothideomycetes</taxon>
        <taxon>Pleosporomycetidae</taxon>
        <taxon>Pleosporales</taxon>
        <taxon>Pleosporales incertae sedis</taxon>
        <taxon>Massariosphaeria</taxon>
    </lineage>
</organism>
<dbReference type="GO" id="GO:0003743">
    <property type="term" value="F:translation initiation factor activity"/>
    <property type="evidence" value="ECO:0007669"/>
    <property type="project" value="UniProtKB-KW"/>
</dbReference>
<dbReference type="InterPro" id="IPR037171">
    <property type="entry name" value="NagB/RpiA_transferase-like"/>
</dbReference>
<gene>
    <name evidence="11" type="ORF">BDV95DRAFT_517405</name>
</gene>
<feature type="compositionally biased region" description="Basic and acidic residues" evidence="10">
    <location>
        <begin position="433"/>
        <end position="447"/>
    </location>
</feature>
<evidence type="ECO:0000256" key="2">
    <source>
        <dbReference type="ARBA" id="ARBA00007251"/>
    </source>
</evidence>
<sequence length="501" mass="54585">MSEPSATDPVPPSTAPPEAASKTLQQVKDNAKNTKPVEDGPKKLSAAELKKQAKAEKQARRAEAKSTVETATQPKGTSKEGQKQQKETKQTPKDDKSRPLPVRRRVSQSNVPLPKEMKREAKKDPKQIGLFFGHLFSQPRQHSMVGASKDVHPAILALGLQYSSYTICGSTARMVAMLLAFKAVIGSYHTPVGTSLARHLTSHHLSPQIDYLRSCRPISISMGNAIRWLKDIIIKIDPSTSEAAAKRDLLDEIDLFIRERVTAADKLIQDCAKDKIESGDVVLTYASSSIVEQTILDAHKKGTSFSVIIVDSKPLFEGKQLARKLVDQGLKVRYYLITGASHAVKEATKVFLGAHAMLSNGRLYSRVGTALVSMLAHTQSVPVIVLCESVKFTDRVALDSIVGNEVAPADEILSEAERAALLPLMPLVPKSSQKGDPKTDGEEGKSDTADVLKWIEGSENLHHLQVLYDVTPAAYINMVITEYGSLPPSSVPVVHRLSTNT</sequence>
<evidence type="ECO:0000256" key="4">
    <source>
        <dbReference type="ARBA" id="ARBA00022540"/>
    </source>
</evidence>
<accession>A0A7C8MBC7</accession>
<comment type="subunit">
    <text evidence="8">Component of the translation initiation factor 2B (eIF2B) complex which is a heterodecamer of two sets of five different subunits: alpha, beta, gamma, delta and epsilon. Subunits alpha, beta and delta comprise a regulatory subcomplex and subunits epsilon and gamma comprise a catalytic subcomplex. Within the complex, the hexameric regulatory complex resides at the center, with the two heterodimeric catalytic subcomplexes bound on opposite sides.</text>
</comment>
<evidence type="ECO:0000256" key="7">
    <source>
        <dbReference type="ARBA" id="ARBA00044356"/>
    </source>
</evidence>
<evidence type="ECO:0000256" key="3">
    <source>
        <dbReference type="ARBA" id="ARBA00022490"/>
    </source>
</evidence>
<evidence type="ECO:0000256" key="1">
    <source>
        <dbReference type="ARBA" id="ARBA00004514"/>
    </source>
</evidence>
<dbReference type="Pfam" id="PF01008">
    <property type="entry name" value="IF-2B"/>
    <property type="match status" value="1"/>
</dbReference>
<name>A0A7C8MBC7_9PLEO</name>
<keyword evidence="5" id="KW-0648">Protein biosynthesis</keyword>
<dbReference type="GO" id="GO:0005829">
    <property type="term" value="C:cytosol"/>
    <property type="evidence" value="ECO:0007669"/>
    <property type="project" value="UniProtKB-SubCell"/>
</dbReference>
<comment type="similarity">
    <text evidence="2 9">Belongs to the eIF-2B alpha/beta/delta subunits family.</text>
</comment>
<feature type="compositionally biased region" description="Basic and acidic residues" evidence="10">
    <location>
        <begin position="77"/>
        <end position="98"/>
    </location>
</feature>
<dbReference type="SUPFAM" id="SSF100950">
    <property type="entry name" value="NagB/RpiA/CoA transferase-like"/>
    <property type="match status" value="1"/>
</dbReference>
<dbReference type="PANTHER" id="PTHR10233">
    <property type="entry name" value="TRANSLATION INITIATION FACTOR EIF-2B"/>
    <property type="match status" value="1"/>
</dbReference>
<dbReference type="AlphaFoldDB" id="A0A7C8MBC7"/>
<comment type="caution">
    <text evidence="11">The sequence shown here is derived from an EMBL/GenBank/DDBJ whole genome shotgun (WGS) entry which is preliminary data.</text>
</comment>
<dbReference type="Gene3D" id="3.40.50.10470">
    <property type="entry name" value="Translation initiation factor eif-2b, domain 2"/>
    <property type="match status" value="1"/>
</dbReference>
<evidence type="ECO:0000256" key="9">
    <source>
        <dbReference type="RuleBase" id="RU003814"/>
    </source>
</evidence>
<reference evidence="11 12" key="1">
    <citation type="submission" date="2020-01" db="EMBL/GenBank/DDBJ databases">
        <authorList>
            <consortium name="DOE Joint Genome Institute"/>
            <person name="Haridas S."/>
            <person name="Albert R."/>
            <person name="Binder M."/>
            <person name="Bloem J."/>
            <person name="Labutti K."/>
            <person name="Salamov A."/>
            <person name="Andreopoulos B."/>
            <person name="Baker S.E."/>
            <person name="Barry K."/>
            <person name="Bills G."/>
            <person name="Bluhm B.H."/>
            <person name="Cannon C."/>
            <person name="Castanera R."/>
            <person name="Culley D.E."/>
            <person name="Daum C."/>
            <person name="Ezra D."/>
            <person name="Gonzalez J.B."/>
            <person name="Henrissat B."/>
            <person name="Kuo A."/>
            <person name="Liang C."/>
            <person name="Lipzen A."/>
            <person name="Lutzoni F."/>
            <person name="Magnuson J."/>
            <person name="Mondo S."/>
            <person name="Nolan M."/>
            <person name="Ohm R."/>
            <person name="Pangilinan J."/>
            <person name="Park H.-J.H."/>
            <person name="Ramirez L."/>
            <person name="Alfaro M."/>
            <person name="Sun H."/>
            <person name="Tritt A."/>
            <person name="Yoshinaga Y."/>
            <person name="Zwiers L.-H.L."/>
            <person name="Turgeon B.G."/>
            <person name="Goodwin S.B."/>
            <person name="Spatafora J.W."/>
            <person name="Crous P.W."/>
            <person name="Grigoriev I.V."/>
        </authorList>
    </citation>
    <scope>NUCLEOTIDE SEQUENCE [LARGE SCALE GENOMIC DNA]</scope>
    <source>
        <strain evidence="11 12">CBS 611.86</strain>
    </source>
</reference>
<keyword evidence="3" id="KW-0963">Cytoplasm</keyword>
<feature type="compositionally biased region" description="Basic and acidic residues" evidence="10">
    <location>
        <begin position="48"/>
        <end position="66"/>
    </location>
</feature>
<evidence type="ECO:0000256" key="5">
    <source>
        <dbReference type="ARBA" id="ARBA00022917"/>
    </source>
</evidence>